<evidence type="ECO:0000313" key="9">
    <source>
        <dbReference type="Proteomes" id="UP000318017"/>
    </source>
</evidence>
<dbReference type="InterPro" id="IPR003682">
    <property type="entry name" value="rRNA_ssu_MeTfrase_G"/>
</dbReference>
<dbReference type="HAMAP" id="MF_00074">
    <property type="entry name" value="16SrRNA_methyltr_G"/>
    <property type="match status" value="1"/>
</dbReference>
<evidence type="ECO:0000256" key="6">
    <source>
        <dbReference type="HAMAP-Rule" id="MF_00074"/>
    </source>
</evidence>
<dbReference type="KEGG" id="ahel:Q31a_05570"/>
<feature type="binding site" evidence="6">
    <location>
        <position position="147"/>
    </location>
    <ligand>
        <name>S-adenosyl-L-methionine</name>
        <dbReference type="ChEBI" id="CHEBI:59789"/>
    </ligand>
</feature>
<protein>
    <recommendedName>
        <fullName evidence="6">Ribosomal RNA small subunit methyltransferase G</fullName>
        <ecNumber evidence="6">2.1.1.-</ecNumber>
    </recommendedName>
    <alternativeName>
        <fullName evidence="6">16S rRNA 7-methylguanosine methyltransferase</fullName>
        <shortName evidence="6">16S rRNA m7G methyltransferase</shortName>
    </alternativeName>
</protein>
<dbReference type="PANTHER" id="PTHR31760:SF0">
    <property type="entry name" value="S-ADENOSYL-L-METHIONINE-DEPENDENT METHYLTRANSFERASES SUPERFAMILY PROTEIN"/>
    <property type="match status" value="1"/>
</dbReference>
<feature type="binding site" evidence="6">
    <location>
        <position position="212"/>
    </location>
    <ligand>
        <name>S-adenosyl-L-methionine</name>
        <dbReference type="ChEBI" id="CHEBI:59789"/>
    </ligand>
</feature>
<evidence type="ECO:0000256" key="3">
    <source>
        <dbReference type="ARBA" id="ARBA00022603"/>
    </source>
</evidence>
<dbReference type="SUPFAM" id="SSF53335">
    <property type="entry name" value="S-adenosyl-L-methionine-dependent methyltransferases"/>
    <property type="match status" value="1"/>
</dbReference>
<dbReference type="NCBIfam" id="TIGR00138">
    <property type="entry name" value="rsmG_gidB"/>
    <property type="match status" value="1"/>
</dbReference>
<evidence type="ECO:0000256" key="5">
    <source>
        <dbReference type="ARBA" id="ARBA00022691"/>
    </source>
</evidence>
<comment type="caution">
    <text evidence="6">Lacks conserved residue(s) required for the propagation of feature annotation.</text>
</comment>
<dbReference type="Proteomes" id="UP000318017">
    <property type="component" value="Chromosome"/>
</dbReference>
<keyword evidence="1 6" id="KW-0963">Cytoplasm</keyword>
<keyword evidence="5 6" id="KW-0949">S-adenosyl-L-methionine</keyword>
<dbReference type="Gene3D" id="3.40.50.150">
    <property type="entry name" value="Vaccinia Virus protein VP39"/>
    <property type="match status" value="1"/>
</dbReference>
<feature type="region of interest" description="Disordered" evidence="7">
    <location>
        <begin position="28"/>
        <end position="70"/>
    </location>
</feature>
<dbReference type="InterPro" id="IPR029063">
    <property type="entry name" value="SAM-dependent_MTases_sf"/>
</dbReference>
<feature type="binding site" evidence="6">
    <location>
        <begin position="197"/>
        <end position="198"/>
    </location>
    <ligand>
        <name>S-adenosyl-L-methionine</name>
        <dbReference type="ChEBI" id="CHEBI:59789"/>
    </ligand>
</feature>
<dbReference type="EC" id="2.1.1.-" evidence="6"/>
<comment type="similarity">
    <text evidence="6">Belongs to the methyltransferase superfamily. RNA methyltransferase RsmG family.</text>
</comment>
<keyword evidence="4 6" id="KW-0808">Transferase</keyword>
<keyword evidence="3 6" id="KW-0489">Methyltransferase</keyword>
<name>A0A518G0Z8_9BACT</name>
<dbReference type="EMBL" id="CP036298">
    <property type="protein sequence ID" value="QDV22273.1"/>
    <property type="molecule type" value="Genomic_DNA"/>
</dbReference>
<dbReference type="GO" id="GO:0005829">
    <property type="term" value="C:cytosol"/>
    <property type="evidence" value="ECO:0007669"/>
    <property type="project" value="TreeGrafter"/>
</dbReference>
<keyword evidence="2 6" id="KW-0698">rRNA processing</keyword>
<evidence type="ECO:0000256" key="7">
    <source>
        <dbReference type="SAM" id="MobiDB-lite"/>
    </source>
</evidence>
<proteinExistence type="inferred from homology"/>
<comment type="subcellular location">
    <subcellularLocation>
        <location evidence="6">Cytoplasm</location>
    </subcellularLocation>
</comment>
<evidence type="ECO:0000313" key="8">
    <source>
        <dbReference type="EMBL" id="QDV22273.1"/>
    </source>
</evidence>
<keyword evidence="9" id="KW-1185">Reference proteome</keyword>
<accession>A0A518G0Z8</accession>
<dbReference type="PANTHER" id="PTHR31760">
    <property type="entry name" value="S-ADENOSYL-L-METHIONINE-DEPENDENT METHYLTRANSFERASES SUPERFAMILY PROTEIN"/>
    <property type="match status" value="1"/>
</dbReference>
<sequence>MHRAGGGSGSRRNEIIYEGRALVARRIESSTMSDLPADRQSPDNAEDSQGDEGTTANAAAEPITDSTPAVTVPASQSLQEAIERMELTVDPACVPQLDAYCQALWGWNEKINLTRHTTYDTFVRRDLLDSLHLADLLAESEDVLDIGTGGGVPGLLLAILRPDLNVHVCDSVAKKSRAVDDMVKQLHLPVAVHASRVQDVVDDLRFHSLVTRAAGNISQLLTWLKDYWMSFDRLLAIKGPRWVDERGEARHRGLMNQITLRRVAAYPMPGTESESVILQFTRER</sequence>
<evidence type="ECO:0000256" key="1">
    <source>
        <dbReference type="ARBA" id="ARBA00022490"/>
    </source>
</evidence>
<gene>
    <name evidence="6 8" type="primary">rsmG</name>
    <name evidence="8" type="ORF">Q31a_05570</name>
</gene>
<dbReference type="Pfam" id="PF02527">
    <property type="entry name" value="GidB"/>
    <property type="match status" value="1"/>
</dbReference>
<reference evidence="8 9" key="1">
    <citation type="submission" date="2019-02" db="EMBL/GenBank/DDBJ databases">
        <title>Deep-cultivation of Planctomycetes and their phenomic and genomic characterization uncovers novel biology.</title>
        <authorList>
            <person name="Wiegand S."/>
            <person name="Jogler M."/>
            <person name="Boedeker C."/>
            <person name="Pinto D."/>
            <person name="Vollmers J."/>
            <person name="Rivas-Marin E."/>
            <person name="Kohn T."/>
            <person name="Peeters S.H."/>
            <person name="Heuer A."/>
            <person name="Rast P."/>
            <person name="Oberbeckmann S."/>
            <person name="Bunk B."/>
            <person name="Jeske O."/>
            <person name="Meyerdierks A."/>
            <person name="Storesund J.E."/>
            <person name="Kallscheuer N."/>
            <person name="Luecker S."/>
            <person name="Lage O.M."/>
            <person name="Pohl T."/>
            <person name="Merkel B.J."/>
            <person name="Hornburger P."/>
            <person name="Mueller R.-W."/>
            <person name="Bruemmer F."/>
            <person name="Labrenz M."/>
            <person name="Spormann A.M."/>
            <person name="Op den Camp H."/>
            <person name="Overmann J."/>
            <person name="Amann R."/>
            <person name="Jetten M.S.M."/>
            <person name="Mascher T."/>
            <person name="Medema M.H."/>
            <person name="Devos D.P."/>
            <person name="Kaster A.-K."/>
            <person name="Ovreas L."/>
            <person name="Rohde M."/>
            <person name="Galperin M.Y."/>
            <person name="Jogler C."/>
        </authorList>
    </citation>
    <scope>NUCLEOTIDE SEQUENCE [LARGE SCALE GENOMIC DNA]</scope>
    <source>
        <strain evidence="8 9">Q31a</strain>
    </source>
</reference>
<evidence type="ECO:0000256" key="2">
    <source>
        <dbReference type="ARBA" id="ARBA00022552"/>
    </source>
</evidence>
<dbReference type="GO" id="GO:0070043">
    <property type="term" value="F:rRNA (guanine-N7-)-methyltransferase activity"/>
    <property type="evidence" value="ECO:0007669"/>
    <property type="project" value="UniProtKB-UniRule"/>
</dbReference>
<evidence type="ECO:0000256" key="4">
    <source>
        <dbReference type="ARBA" id="ARBA00022679"/>
    </source>
</evidence>
<dbReference type="AlphaFoldDB" id="A0A518G0Z8"/>
<organism evidence="8 9">
    <name type="scientific">Aureliella helgolandensis</name>
    <dbReference type="NCBI Taxonomy" id="2527968"/>
    <lineage>
        <taxon>Bacteria</taxon>
        <taxon>Pseudomonadati</taxon>
        <taxon>Planctomycetota</taxon>
        <taxon>Planctomycetia</taxon>
        <taxon>Pirellulales</taxon>
        <taxon>Pirellulaceae</taxon>
        <taxon>Aureliella</taxon>
    </lineage>
</organism>
<comment type="function">
    <text evidence="6">Specifically methylates the N7 position of a guanine in 16S rRNA.</text>
</comment>